<proteinExistence type="evidence at transcript level"/>
<evidence type="ECO:0000256" key="4">
    <source>
        <dbReference type="RuleBase" id="RU003905"/>
    </source>
</evidence>
<accession>S6B1H3</accession>
<dbReference type="InterPro" id="IPR045077">
    <property type="entry name" value="L3_arc_euk"/>
</dbReference>
<dbReference type="InterPro" id="IPR044892">
    <property type="entry name" value="Ribosomal_L3_dom_3_arc_sf"/>
</dbReference>
<dbReference type="AlphaFoldDB" id="S6B1H3"/>
<dbReference type="PANTHER" id="PTHR11363">
    <property type="entry name" value="60S RIBOSOMAL PROTEIN L3-RELATED"/>
    <property type="match status" value="1"/>
</dbReference>
<dbReference type="FunFam" id="4.10.960.10:FF:000002">
    <property type="entry name" value="60S ribosomal protein L3"/>
    <property type="match status" value="1"/>
</dbReference>
<dbReference type="Gene3D" id="2.40.30.10">
    <property type="entry name" value="Translation factors"/>
    <property type="match status" value="1"/>
</dbReference>
<name>S6B1H3_BABBO</name>
<reference evidence="5" key="1">
    <citation type="journal article" date="2014" name="BMC Genomics">
        <title>The Babesia bovis gene and promoter model: an update from full-length EST analysis.</title>
        <authorList>
            <person name="Yamagishi J."/>
            <person name="Wakaguri H."/>
            <person name="Yokoyama N."/>
            <person name="Yamashita R."/>
            <person name="Suzuki Y."/>
            <person name="Xuan X."/>
            <person name="Igarashi I."/>
        </authorList>
    </citation>
    <scope>NUCLEOTIDE SEQUENCE</scope>
    <source>
        <strain evidence="5">Texas</strain>
    </source>
</reference>
<protein>
    <submittedName>
        <fullName evidence="5">Ribosomal protein L3, putative</fullName>
    </submittedName>
</protein>
<dbReference type="InterPro" id="IPR019926">
    <property type="entry name" value="Ribosomal_uL3_CS"/>
</dbReference>
<comment type="similarity">
    <text evidence="1 4">Belongs to the universal ribosomal protein uL3 family.</text>
</comment>
<dbReference type="GO" id="GO:0006412">
    <property type="term" value="P:translation"/>
    <property type="evidence" value="ECO:0007669"/>
    <property type="project" value="InterPro"/>
</dbReference>
<evidence type="ECO:0000256" key="2">
    <source>
        <dbReference type="ARBA" id="ARBA00022980"/>
    </source>
</evidence>
<keyword evidence="3 4" id="KW-0687">Ribonucleoprotein</keyword>
<organism evidence="5">
    <name type="scientific">Babesia bovis</name>
    <dbReference type="NCBI Taxonomy" id="5865"/>
    <lineage>
        <taxon>Eukaryota</taxon>
        <taxon>Sar</taxon>
        <taxon>Alveolata</taxon>
        <taxon>Apicomplexa</taxon>
        <taxon>Aconoidasida</taxon>
        <taxon>Piroplasmida</taxon>
        <taxon>Babesiidae</taxon>
        <taxon>Babesia</taxon>
    </lineage>
</organism>
<sequence length="400" mass="45067">MSHRKFERPRSGNLGFFPKKRCKSQRGKIRSFPKDDPTKPPHFTAFMGYKAGMTHVTHEPDKPGSKLHKKDTVEAVTIIETPPMIVVGLVGKTETPRGLRVLTTVWAGHLSDECRRTFYKNWYKSKKKAFTKYAKKFAETKMSKDISRIVNYGTVVRAICHTQPSKTPLSMKKAFIIEIQVNGGTVQEKVDYVTKMFEQPLPVNAVFASNEMLDVLGVTKGHGMKGVISRFGVTRLPRKTHRGLRKVACIGSWHPARVQFQVPRSGQKGYFHRTERNKKIYRLGLGSNPRNASTDADLTEKQITPMGGFPHYGEVKDDFLMIKGCIVGTKKRPIVIRKTLVPQVSRDALAEINLRFIDTSSKWGHGRFQTSGEKQKYYGPLKKTVTNAAVAGVKPTCYIA</sequence>
<dbReference type="FunFam" id="2.40.30.10:FF:000079">
    <property type="entry name" value="60S ribosomal protein L3"/>
    <property type="match status" value="1"/>
</dbReference>
<dbReference type="VEuPathDB" id="PiroplasmaDB:BBOV_I002850"/>
<dbReference type="InterPro" id="IPR000597">
    <property type="entry name" value="Ribosomal_uL3"/>
</dbReference>
<dbReference type="GO" id="GO:0003735">
    <property type="term" value="F:structural constituent of ribosome"/>
    <property type="evidence" value="ECO:0007669"/>
    <property type="project" value="InterPro"/>
</dbReference>
<dbReference type="FunFam" id="2.40.30.10:FF:000351">
    <property type="entry name" value="Ribosomal protein L3"/>
    <property type="match status" value="1"/>
</dbReference>
<dbReference type="SUPFAM" id="SSF50447">
    <property type="entry name" value="Translation proteins"/>
    <property type="match status" value="1"/>
</dbReference>
<dbReference type="FunFam" id="3.30.1430.10:FF:000001">
    <property type="entry name" value="60S ribosomal protein L3"/>
    <property type="match status" value="1"/>
</dbReference>
<dbReference type="GO" id="GO:0022625">
    <property type="term" value="C:cytosolic large ribosomal subunit"/>
    <property type="evidence" value="ECO:0007669"/>
    <property type="project" value="TreeGrafter"/>
</dbReference>
<dbReference type="Gene3D" id="4.10.960.10">
    <property type="entry name" value="Ribosomal protein L3, domain 3"/>
    <property type="match status" value="1"/>
</dbReference>
<dbReference type="PANTHER" id="PTHR11363:SF5">
    <property type="entry name" value="LARGE RIBOSOMAL SUBUNIT PROTEIN UL3"/>
    <property type="match status" value="1"/>
</dbReference>
<dbReference type="EMBL" id="AK441404">
    <property type="protein sequence ID" value="BAN65198.1"/>
    <property type="molecule type" value="mRNA"/>
</dbReference>
<dbReference type="Pfam" id="PF00297">
    <property type="entry name" value="Ribosomal_L3"/>
    <property type="match status" value="1"/>
</dbReference>
<dbReference type="Gene3D" id="3.30.1430.10">
    <property type="match status" value="1"/>
</dbReference>
<evidence type="ECO:0000313" key="5">
    <source>
        <dbReference type="EMBL" id="BAN65198.1"/>
    </source>
</evidence>
<dbReference type="PROSITE" id="PS00474">
    <property type="entry name" value="RIBOSOMAL_L3"/>
    <property type="match status" value="1"/>
</dbReference>
<evidence type="ECO:0000256" key="3">
    <source>
        <dbReference type="ARBA" id="ARBA00023274"/>
    </source>
</evidence>
<keyword evidence="2 4" id="KW-0689">Ribosomal protein</keyword>
<gene>
    <name evidence="5" type="primary">BBOV_I002850</name>
</gene>
<dbReference type="InterPro" id="IPR009000">
    <property type="entry name" value="Transl_B-barrel_sf"/>
</dbReference>
<evidence type="ECO:0000256" key="1">
    <source>
        <dbReference type="ARBA" id="ARBA00006540"/>
    </source>
</evidence>
<dbReference type="GO" id="GO:0003723">
    <property type="term" value="F:RNA binding"/>
    <property type="evidence" value="ECO:0007669"/>
    <property type="project" value="TreeGrafter"/>
</dbReference>